<protein>
    <submittedName>
        <fullName evidence="2">Uncharacterized protein</fullName>
    </submittedName>
</protein>
<keyword evidence="1" id="KW-1133">Transmembrane helix</keyword>
<keyword evidence="1" id="KW-0812">Transmembrane</keyword>
<comment type="caution">
    <text evidence="2">The sequence shown here is derived from an EMBL/GenBank/DDBJ whole genome shotgun (WGS) entry which is preliminary data.</text>
</comment>
<evidence type="ECO:0000256" key="1">
    <source>
        <dbReference type="SAM" id="Phobius"/>
    </source>
</evidence>
<dbReference type="AlphaFoldDB" id="A0A2W7IH59"/>
<accession>A0A2W7IH59</accession>
<feature type="transmembrane region" description="Helical" evidence="1">
    <location>
        <begin position="20"/>
        <end position="42"/>
    </location>
</feature>
<dbReference type="Proteomes" id="UP000249688">
    <property type="component" value="Unassembled WGS sequence"/>
</dbReference>
<keyword evidence="1" id="KW-0472">Membrane</keyword>
<sequence length="132" mass="13482">MAQSLRSLAWEDETEYLPAVLSALAMPFTFSIAIGLGFIVHAAIKTLAGRAGEVHGAVWVLAVLSAVQFALSSDQGSERAKLTSASITACGCSGSRAWPASSITTRMARGPRAARTSASLGSGAIASWAAAT</sequence>
<reference evidence="2 3" key="1">
    <citation type="submission" date="2018-06" db="EMBL/GenBank/DDBJ databases">
        <title>Genomic Encyclopedia of Archaeal and Bacterial Type Strains, Phase II (KMG-II): from individual species to whole genera.</title>
        <authorList>
            <person name="Goeker M."/>
        </authorList>
    </citation>
    <scope>NUCLEOTIDE SEQUENCE [LARGE SCALE GENOMIC DNA]</scope>
    <source>
        <strain evidence="2 3">DSM 24525</strain>
    </source>
</reference>
<proteinExistence type="predicted"/>
<gene>
    <name evidence="2" type="ORF">C8P66_110148</name>
</gene>
<dbReference type="EMBL" id="QKYU01000010">
    <property type="protein sequence ID" value="PZW45949.1"/>
    <property type="molecule type" value="Genomic_DNA"/>
</dbReference>
<keyword evidence="3" id="KW-1185">Reference proteome</keyword>
<name>A0A2W7IH59_9PROT</name>
<organism evidence="2 3">
    <name type="scientific">Humitalea rosea</name>
    <dbReference type="NCBI Taxonomy" id="990373"/>
    <lineage>
        <taxon>Bacteria</taxon>
        <taxon>Pseudomonadati</taxon>
        <taxon>Pseudomonadota</taxon>
        <taxon>Alphaproteobacteria</taxon>
        <taxon>Acetobacterales</taxon>
        <taxon>Roseomonadaceae</taxon>
        <taxon>Humitalea</taxon>
    </lineage>
</organism>
<evidence type="ECO:0000313" key="3">
    <source>
        <dbReference type="Proteomes" id="UP000249688"/>
    </source>
</evidence>
<evidence type="ECO:0000313" key="2">
    <source>
        <dbReference type="EMBL" id="PZW45949.1"/>
    </source>
</evidence>